<keyword evidence="2" id="KW-1185">Reference proteome</keyword>
<evidence type="ECO:0000313" key="1">
    <source>
        <dbReference type="EMBL" id="WKD50157.1"/>
    </source>
</evidence>
<proteinExistence type="predicted"/>
<dbReference type="CDD" id="cd19166">
    <property type="entry name" value="HemeO-bac"/>
    <property type="match status" value="1"/>
</dbReference>
<sequence length="209" mass="23398">MTEPAETLSDPFQVPALSACLKAGTHSIHESLDTRIMSLSVFSSRERYALFVRTQSRLHHAVARWFENARLQNWLPELAQRNRLWAVIEDCRDIGLTPEALSEDREVAAQVQILDIYSALGWLYVVEGSNLGAAFLLKQVKKLDLSETFGARHLAANEMGRGLHWRKFKNALDALELAGEQREAALKGAIAAFAFARQNVEQLLASPEN</sequence>
<dbReference type="Proteomes" id="UP001321520">
    <property type="component" value="Chromosome"/>
</dbReference>
<reference evidence="1 2" key="1">
    <citation type="submission" date="2022-05" db="EMBL/GenBank/DDBJ databases">
        <title>Microbulbifer sp. nov., isolated from sponge.</title>
        <authorList>
            <person name="Gao L."/>
        </authorList>
    </citation>
    <scope>NUCLEOTIDE SEQUENCE [LARGE SCALE GENOMIC DNA]</scope>
    <source>
        <strain evidence="1 2">MI-G</strain>
    </source>
</reference>
<dbReference type="RefSeq" id="WP_301416192.1">
    <property type="nucleotide sequence ID" value="NZ_CP098023.1"/>
</dbReference>
<accession>A0ABY9EBX8</accession>
<dbReference type="EMBL" id="CP098023">
    <property type="protein sequence ID" value="WKD50157.1"/>
    <property type="molecule type" value="Genomic_DNA"/>
</dbReference>
<dbReference type="InterPro" id="IPR016084">
    <property type="entry name" value="Haem_Oase-like_multi-hlx"/>
</dbReference>
<name>A0ABY9EBX8_9GAMM</name>
<dbReference type="Pfam" id="PF01126">
    <property type="entry name" value="Heme_oxygenase"/>
    <property type="match status" value="1"/>
</dbReference>
<dbReference type="Gene3D" id="1.20.910.10">
    <property type="entry name" value="Heme oxygenase-like"/>
    <property type="match status" value="1"/>
</dbReference>
<evidence type="ECO:0000313" key="2">
    <source>
        <dbReference type="Proteomes" id="UP001321520"/>
    </source>
</evidence>
<organism evidence="1 2">
    <name type="scientific">Microbulbifer spongiae</name>
    <dbReference type="NCBI Taxonomy" id="2944933"/>
    <lineage>
        <taxon>Bacteria</taxon>
        <taxon>Pseudomonadati</taxon>
        <taxon>Pseudomonadota</taxon>
        <taxon>Gammaproteobacteria</taxon>
        <taxon>Cellvibrionales</taxon>
        <taxon>Microbulbiferaceae</taxon>
        <taxon>Microbulbifer</taxon>
    </lineage>
</organism>
<protein>
    <submittedName>
        <fullName evidence="1">Biliverdin-producing heme oxygenase</fullName>
    </submittedName>
</protein>
<dbReference type="SUPFAM" id="SSF48613">
    <property type="entry name" value="Heme oxygenase-like"/>
    <property type="match status" value="1"/>
</dbReference>
<dbReference type="InterPro" id="IPR016053">
    <property type="entry name" value="Haem_Oase-like"/>
</dbReference>
<gene>
    <name evidence="1" type="ORF">M8T91_01635</name>
</gene>